<dbReference type="SUPFAM" id="SSF159774">
    <property type="entry name" value="YerB-like"/>
    <property type="match status" value="1"/>
</dbReference>
<evidence type="ECO:0008006" key="6">
    <source>
        <dbReference type="Google" id="ProtNLM"/>
    </source>
</evidence>
<name>A0A839E980_9MICO</name>
<organism evidence="4 5">
    <name type="scientific">Microcella alkalica</name>
    <dbReference type="NCBI Taxonomy" id="355930"/>
    <lineage>
        <taxon>Bacteria</taxon>
        <taxon>Bacillati</taxon>
        <taxon>Actinomycetota</taxon>
        <taxon>Actinomycetes</taxon>
        <taxon>Micrococcales</taxon>
        <taxon>Microbacteriaceae</taxon>
        <taxon>Microcella</taxon>
    </lineage>
</organism>
<feature type="chain" id="PRO_5038635556" description="DUF3048 domain-containing protein" evidence="1">
    <location>
        <begin position="20"/>
        <end position="352"/>
    </location>
</feature>
<keyword evidence="5" id="KW-1185">Reference proteome</keyword>
<feature type="domain" description="DUF3048" evidence="2">
    <location>
        <begin position="63"/>
        <end position="199"/>
    </location>
</feature>
<reference evidence="4 5" key="1">
    <citation type="submission" date="2020-07" db="EMBL/GenBank/DDBJ databases">
        <title>Sequencing the genomes of 1000 actinobacteria strains.</title>
        <authorList>
            <person name="Klenk H.-P."/>
        </authorList>
    </citation>
    <scope>NUCLEOTIDE SEQUENCE [LARGE SCALE GENOMIC DNA]</scope>
    <source>
        <strain evidence="4 5">DSM 19663</strain>
    </source>
</reference>
<dbReference type="Pfam" id="PF11258">
    <property type="entry name" value="DUF3048"/>
    <property type="match status" value="1"/>
</dbReference>
<feature type="domain" description="DUF3048" evidence="3">
    <location>
        <begin position="235"/>
        <end position="340"/>
    </location>
</feature>
<evidence type="ECO:0000259" key="2">
    <source>
        <dbReference type="Pfam" id="PF11258"/>
    </source>
</evidence>
<evidence type="ECO:0000259" key="3">
    <source>
        <dbReference type="Pfam" id="PF17479"/>
    </source>
</evidence>
<sequence>MDRLARRRSKALIALGAVAALLVGCAGQPEPAPVLTSAAPQPTPEPAFTSAYVAPEDFDLAPLTGERTAVGGLASPSLAAKIDNHPRARPQIGIDRADIVFEELVEGGLTRYVAVWHSDVPAEIGPIRSIRPMDPDIVSPLRGIIAYSGGQSRFIDMMRATEVYNAIHGQPDTSAVILRGGRAPAPHNVIVRAPQLISQHAQLAAPQQHFAFAADLASASASRDGAPAASASLVFGSLATPSWAWDAGSSTWLRSMTGGAPDLAADGARLSAVNLVIMRVPVTVIQDIPTTQMIGSGEAWVMTGGKALAATWSKPERNAPVRLVAADGLVVRLAPGNTWVELVPNAGSVTIR</sequence>
<keyword evidence="1" id="KW-0732">Signal</keyword>
<dbReference type="RefSeq" id="WP_182490848.1">
    <property type="nucleotide sequence ID" value="NZ_BAAAOV010000001.1"/>
</dbReference>
<proteinExistence type="predicted"/>
<accession>A0A839E980</accession>
<dbReference type="PROSITE" id="PS51257">
    <property type="entry name" value="PROKAR_LIPOPROTEIN"/>
    <property type="match status" value="1"/>
</dbReference>
<evidence type="ECO:0000256" key="1">
    <source>
        <dbReference type="SAM" id="SignalP"/>
    </source>
</evidence>
<feature type="signal peptide" evidence="1">
    <location>
        <begin position="1"/>
        <end position="19"/>
    </location>
</feature>
<dbReference type="Proteomes" id="UP000585905">
    <property type="component" value="Unassembled WGS sequence"/>
</dbReference>
<evidence type="ECO:0000313" key="4">
    <source>
        <dbReference type="EMBL" id="MBA8848047.1"/>
    </source>
</evidence>
<dbReference type="Pfam" id="PF17479">
    <property type="entry name" value="DUF3048_C"/>
    <property type="match status" value="1"/>
</dbReference>
<dbReference type="AlphaFoldDB" id="A0A839E980"/>
<dbReference type="InterPro" id="IPR023158">
    <property type="entry name" value="YerB-like_sf"/>
</dbReference>
<dbReference type="InterPro" id="IPR021416">
    <property type="entry name" value="DUF3048_N"/>
</dbReference>
<dbReference type="EMBL" id="JACGWX010000003">
    <property type="protein sequence ID" value="MBA8848047.1"/>
    <property type="molecule type" value="Genomic_DNA"/>
</dbReference>
<protein>
    <recommendedName>
        <fullName evidence="6">DUF3048 domain-containing protein</fullName>
    </recommendedName>
</protein>
<gene>
    <name evidence="4" type="ORF">FHX53_001639</name>
</gene>
<dbReference type="InterPro" id="IPR035328">
    <property type="entry name" value="DUF3048_C"/>
</dbReference>
<evidence type="ECO:0000313" key="5">
    <source>
        <dbReference type="Proteomes" id="UP000585905"/>
    </source>
</evidence>
<dbReference type="Gene3D" id="3.50.90.10">
    <property type="entry name" value="YerB-like"/>
    <property type="match status" value="1"/>
</dbReference>
<comment type="caution">
    <text evidence="4">The sequence shown here is derived from an EMBL/GenBank/DDBJ whole genome shotgun (WGS) entry which is preliminary data.</text>
</comment>